<reference evidence="3 4" key="1">
    <citation type="submission" date="2020-07" db="EMBL/GenBank/DDBJ databases">
        <title>Sequencing the genomes of 1000 actinobacteria strains.</title>
        <authorList>
            <person name="Klenk H.-P."/>
        </authorList>
    </citation>
    <scope>NUCLEOTIDE SEQUENCE [LARGE SCALE GENOMIC DNA]</scope>
    <source>
        <strain evidence="3 4">DSM 21349</strain>
    </source>
</reference>
<dbReference type="InterPro" id="IPR022029">
    <property type="entry name" value="YoaR-like_PG-bd"/>
</dbReference>
<evidence type="ECO:0000313" key="3">
    <source>
        <dbReference type="EMBL" id="MBA8804491.1"/>
    </source>
</evidence>
<dbReference type="InterPro" id="IPR052913">
    <property type="entry name" value="Glycopeptide_resist_protein"/>
</dbReference>
<dbReference type="Proteomes" id="UP000580910">
    <property type="component" value="Unassembled WGS sequence"/>
</dbReference>
<feature type="domain" description="YoaR-like putative peptidoglycan binding" evidence="2">
    <location>
        <begin position="119"/>
        <end position="185"/>
    </location>
</feature>
<feature type="transmembrane region" description="Helical" evidence="1">
    <location>
        <begin position="12"/>
        <end position="35"/>
    </location>
</feature>
<dbReference type="PANTHER" id="PTHR35788">
    <property type="entry name" value="EXPORTED PROTEIN-RELATED"/>
    <property type="match status" value="1"/>
</dbReference>
<keyword evidence="1" id="KW-1133">Transmembrane helix</keyword>
<evidence type="ECO:0000259" key="2">
    <source>
        <dbReference type="Pfam" id="PF12229"/>
    </source>
</evidence>
<dbReference type="EMBL" id="JACGXA010000001">
    <property type="protein sequence ID" value="MBA8804491.1"/>
    <property type="molecule type" value="Genomic_DNA"/>
</dbReference>
<organism evidence="3 4">
    <name type="scientific">Nocardioides ginsengisegetis</name>
    <dbReference type="NCBI Taxonomy" id="661491"/>
    <lineage>
        <taxon>Bacteria</taxon>
        <taxon>Bacillati</taxon>
        <taxon>Actinomycetota</taxon>
        <taxon>Actinomycetes</taxon>
        <taxon>Propionibacteriales</taxon>
        <taxon>Nocardioidaceae</taxon>
        <taxon>Nocardioides</taxon>
    </lineage>
</organism>
<dbReference type="InterPro" id="IPR007391">
    <property type="entry name" value="Vancomycin_resist_VanW"/>
</dbReference>
<comment type="caution">
    <text evidence="3">The sequence shown here is derived from an EMBL/GenBank/DDBJ whole genome shotgun (WGS) entry which is preliminary data.</text>
</comment>
<keyword evidence="4" id="KW-1185">Reference proteome</keyword>
<dbReference type="PANTHER" id="PTHR35788:SF1">
    <property type="entry name" value="EXPORTED PROTEIN"/>
    <property type="match status" value="1"/>
</dbReference>
<evidence type="ECO:0000256" key="1">
    <source>
        <dbReference type="SAM" id="Phobius"/>
    </source>
</evidence>
<dbReference type="Pfam" id="PF12229">
    <property type="entry name" value="PG_binding_4"/>
    <property type="match status" value="1"/>
</dbReference>
<name>A0A7W3PAH5_9ACTN</name>
<dbReference type="AlphaFoldDB" id="A0A7W3PAH5"/>
<keyword evidence="1" id="KW-0812">Transmembrane</keyword>
<dbReference type="RefSeq" id="WP_182540046.1">
    <property type="nucleotide sequence ID" value="NZ_JACGXA010000001.1"/>
</dbReference>
<gene>
    <name evidence="3" type="ORF">FB382_002782</name>
</gene>
<proteinExistence type="predicted"/>
<sequence length="570" mass="61424">MDQERESEGGKVVLVMLLVLVLLVAGGYAAAYAFAGNKLPQGAEIAGVRVGGLRPVVAEQTLRDGLADRVDAPITVTVGGQPVELVPSQIGLGVDYAASVAAAGGERSWRPSHLWDYYTAGGDHAPELAVDTAALTQAMTNLAATTGHHPVDGTVSFKDGKIVTTSARPGLAIDPQEAAQQVEDAYLTELADEGVEVALHQVQPDVDNADVQKALDSFANPALSSAVTLDFGDASIRLQPRDYADALALEPHDGRLEPTVDEKKLIKLVDRAISDHGAPVPATVALVNGRPRVIPDKPGVTFHPSDVTDAFLSLVTRPDGKREMKVKATVARAAFTTKDARKLGIKQQISTFTTYYPYAEYRNVNIGRAAELVDGTVLKPGQTFSLNKTVGERTRANGFTEGFIISNGIFAEDLGGGVSQMATTTFNAMFFAGLKDVEHKPHSFYIDRYPVGREATVAWGSVDLRFTNDTPYGVLISAHVTPSTPTSQGVVTVSMWSTKVWDITTTTGDRYHFVPPKTRTLHTKDCYPNEGYDGFDIDVVRYFRKVGQSALDHQETFHTHYIPSDTVICK</sequence>
<keyword evidence="1" id="KW-0472">Membrane</keyword>
<dbReference type="Pfam" id="PF04294">
    <property type="entry name" value="VanW"/>
    <property type="match status" value="1"/>
</dbReference>
<evidence type="ECO:0000313" key="4">
    <source>
        <dbReference type="Proteomes" id="UP000580910"/>
    </source>
</evidence>
<accession>A0A7W3PAH5</accession>
<protein>
    <submittedName>
        <fullName evidence="3">Vancomycin resistance protein YoaR</fullName>
    </submittedName>
</protein>